<evidence type="ECO:0000256" key="1">
    <source>
        <dbReference type="SAM" id="MobiDB-lite"/>
    </source>
</evidence>
<dbReference type="OrthoDB" id="3430276at2"/>
<protein>
    <submittedName>
        <fullName evidence="3">DUF397 domain-containing protein</fullName>
    </submittedName>
</protein>
<dbReference type="Proteomes" id="UP000323454">
    <property type="component" value="Unassembled WGS sequence"/>
</dbReference>
<accession>A0A5B2WW00</accession>
<feature type="domain" description="DUF397" evidence="2">
    <location>
        <begin position="37"/>
        <end position="90"/>
    </location>
</feature>
<sequence length="95" mass="10004">MSTVDLSNARWRKSSHSGHDNASGCVEVALLDSDGTQWRKSSHSTSTGDGSCVEVAFSGPATALRDSKNPDGPTLILPATQWTAFLGAVKHDTFA</sequence>
<organism evidence="3 4">
    <name type="scientific">Solihabitans fulvus</name>
    <dbReference type="NCBI Taxonomy" id="1892852"/>
    <lineage>
        <taxon>Bacteria</taxon>
        <taxon>Bacillati</taxon>
        <taxon>Actinomycetota</taxon>
        <taxon>Actinomycetes</taxon>
        <taxon>Pseudonocardiales</taxon>
        <taxon>Pseudonocardiaceae</taxon>
        <taxon>Solihabitans</taxon>
    </lineage>
</organism>
<gene>
    <name evidence="3" type="ORF">F0L68_27350</name>
</gene>
<keyword evidence="4" id="KW-1185">Reference proteome</keyword>
<feature type="region of interest" description="Disordered" evidence="1">
    <location>
        <begin position="1"/>
        <end position="22"/>
    </location>
</feature>
<dbReference type="RefSeq" id="WP_149852697.1">
    <property type="nucleotide sequence ID" value="NZ_VUOB01000054.1"/>
</dbReference>
<name>A0A5B2WW00_9PSEU</name>
<dbReference type="EMBL" id="VUOB01000054">
    <property type="protein sequence ID" value="KAA2255911.1"/>
    <property type="molecule type" value="Genomic_DNA"/>
</dbReference>
<reference evidence="3 4" key="2">
    <citation type="submission" date="2019-09" db="EMBL/GenBank/DDBJ databases">
        <authorList>
            <person name="Jin C."/>
        </authorList>
    </citation>
    <scope>NUCLEOTIDE SEQUENCE [LARGE SCALE GENOMIC DNA]</scope>
    <source>
        <strain evidence="3 4">AN110305</strain>
    </source>
</reference>
<feature type="domain" description="DUF397" evidence="2">
    <location>
        <begin position="9"/>
        <end position="32"/>
    </location>
</feature>
<dbReference type="InterPro" id="IPR007278">
    <property type="entry name" value="DUF397"/>
</dbReference>
<evidence type="ECO:0000313" key="4">
    <source>
        <dbReference type="Proteomes" id="UP000323454"/>
    </source>
</evidence>
<comment type="caution">
    <text evidence="3">The sequence shown here is derived from an EMBL/GenBank/DDBJ whole genome shotgun (WGS) entry which is preliminary data.</text>
</comment>
<dbReference type="AlphaFoldDB" id="A0A5B2WW00"/>
<proteinExistence type="predicted"/>
<evidence type="ECO:0000259" key="2">
    <source>
        <dbReference type="Pfam" id="PF04149"/>
    </source>
</evidence>
<dbReference type="Pfam" id="PF04149">
    <property type="entry name" value="DUF397"/>
    <property type="match status" value="2"/>
</dbReference>
<evidence type="ECO:0000313" key="3">
    <source>
        <dbReference type="EMBL" id="KAA2255911.1"/>
    </source>
</evidence>
<reference evidence="3 4" key="1">
    <citation type="submission" date="2019-09" db="EMBL/GenBank/DDBJ databases">
        <title>Goodfellowia gen. nov., a new genus of the Pseudonocardineae related to Actinoalloteichus, containing Goodfellowia coeruleoviolacea gen. nov., comb. nov. gen. nov., comb. nov.</title>
        <authorList>
            <person name="Labeda D."/>
        </authorList>
    </citation>
    <scope>NUCLEOTIDE SEQUENCE [LARGE SCALE GENOMIC DNA]</scope>
    <source>
        <strain evidence="3 4">AN110305</strain>
    </source>
</reference>